<evidence type="ECO:0000313" key="1">
    <source>
        <dbReference type="EMBL" id="KAJ8711725.1"/>
    </source>
</evidence>
<accession>A0ACC2Q940</accession>
<evidence type="ECO:0000313" key="2">
    <source>
        <dbReference type="Proteomes" id="UP001231649"/>
    </source>
</evidence>
<gene>
    <name evidence="1" type="ORF">PYW08_008679</name>
</gene>
<protein>
    <submittedName>
        <fullName evidence="1">Uncharacterized protein</fullName>
    </submittedName>
</protein>
<dbReference type="Proteomes" id="UP001231649">
    <property type="component" value="Chromosome 22"/>
</dbReference>
<comment type="caution">
    <text evidence="1">The sequence shown here is derived from an EMBL/GenBank/DDBJ whole genome shotgun (WGS) entry which is preliminary data.</text>
</comment>
<dbReference type="EMBL" id="CM056798">
    <property type="protein sequence ID" value="KAJ8711725.1"/>
    <property type="molecule type" value="Genomic_DNA"/>
</dbReference>
<sequence>MPQPEPTDSQFLLSGFLGASDAAAGPEAESRAALLRGLVLASLGRAAPLWRAPAAPVAVAPAVPRAAPAPTPPAAMLRVKPQPRTKEAAARALAAARQLPEGR</sequence>
<name>A0ACC2Q940_9NEOP</name>
<keyword evidence="2" id="KW-1185">Reference proteome</keyword>
<proteinExistence type="predicted"/>
<organism evidence="1 2">
    <name type="scientific">Mythimna loreyi</name>
    <dbReference type="NCBI Taxonomy" id="667449"/>
    <lineage>
        <taxon>Eukaryota</taxon>
        <taxon>Metazoa</taxon>
        <taxon>Ecdysozoa</taxon>
        <taxon>Arthropoda</taxon>
        <taxon>Hexapoda</taxon>
        <taxon>Insecta</taxon>
        <taxon>Pterygota</taxon>
        <taxon>Neoptera</taxon>
        <taxon>Endopterygota</taxon>
        <taxon>Lepidoptera</taxon>
        <taxon>Glossata</taxon>
        <taxon>Ditrysia</taxon>
        <taxon>Noctuoidea</taxon>
        <taxon>Noctuidae</taxon>
        <taxon>Noctuinae</taxon>
        <taxon>Hadenini</taxon>
        <taxon>Mythimna</taxon>
    </lineage>
</organism>
<reference evidence="1" key="1">
    <citation type="submission" date="2023-03" db="EMBL/GenBank/DDBJ databases">
        <title>Chromosome-level genomes of two armyworms, Mythimna separata and Mythimna loreyi, provide insights into the biosynthesis and reception of sex pheromones.</title>
        <authorList>
            <person name="Zhao H."/>
        </authorList>
    </citation>
    <scope>NUCLEOTIDE SEQUENCE</scope>
    <source>
        <strain evidence="1">BeijingLab</strain>
    </source>
</reference>